<comment type="caution">
    <text evidence="7">The sequence shown here is derived from an EMBL/GenBank/DDBJ whole genome shotgun (WGS) entry which is preliminary data.</text>
</comment>
<feature type="compositionally biased region" description="Polar residues" evidence="5">
    <location>
        <begin position="700"/>
        <end position="728"/>
    </location>
</feature>
<comment type="similarity">
    <text evidence="1">Belongs to the EXO84 family.</text>
</comment>
<evidence type="ECO:0000256" key="1">
    <source>
        <dbReference type="ARBA" id="ARBA00007210"/>
    </source>
</evidence>
<dbReference type="InterPro" id="IPR042560">
    <property type="entry name" value="Exo84_C_2"/>
</dbReference>
<feature type="domain" description="Exocyst component Exo84 C-terminal" evidence="6">
    <location>
        <begin position="443"/>
        <end position="631"/>
    </location>
</feature>
<evidence type="ECO:0000256" key="3">
    <source>
        <dbReference type="ARBA" id="ARBA00022483"/>
    </source>
</evidence>
<dbReference type="InterPro" id="IPR032403">
    <property type="entry name" value="Exo84_C"/>
</dbReference>
<accession>A0A369J4D3</accession>
<feature type="region of interest" description="Disordered" evidence="5">
    <location>
        <begin position="696"/>
        <end position="787"/>
    </location>
</feature>
<feature type="compositionally biased region" description="Polar residues" evidence="5">
    <location>
        <begin position="16"/>
        <end position="28"/>
    </location>
</feature>
<gene>
    <name evidence="7" type="primary">EXO84_1</name>
    <name evidence="7" type="ORF">Hypma_003003</name>
</gene>
<dbReference type="GO" id="GO:0006887">
    <property type="term" value="P:exocytosis"/>
    <property type="evidence" value="ECO:0007669"/>
    <property type="project" value="UniProtKB-KW"/>
</dbReference>
<dbReference type="PANTHER" id="PTHR21426:SF12">
    <property type="entry name" value="EXOCYST COMPLEX COMPONENT 8"/>
    <property type="match status" value="1"/>
</dbReference>
<feature type="region of interest" description="Disordered" evidence="5">
    <location>
        <begin position="148"/>
        <end position="193"/>
    </location>
</feature>
<keyword evidence="3" id="KW-0268">Exocytosis</keyword>
<name>A0A369J4D3_HYPMA</name>
<dbReference type="FunCoup" id="A0A369J4D3">
    <property type="interactions" value="27"/>
</dbReference>
<evidence type="ECO:0000313" key="7">
    <source>
        <dbReference type="EMBL" id="RDB16262.1"/>
    </source>
</evidence>
<dbReference type="GO" id="GO:0015031">
    <property type="term" value="P:protein transport"/>
    <property type="evidence" value="ECO:0007669"/>
    <property type="project" value="UniProtKB-KW"/>
</dbReference>
<evidence type="ECO:0000256" key="4">
    <source>
        <dbReference type="ARBA" id="ARBA00022927"/>
    </source>
</evidence>
<organism evidence="7 8">
    <name type="scientific">Hypsizygus marmoreus</name>
    <name type="common">White beech mushroom</name>
    <name type="synonym">Agaricus marmoreus</name>
    <dbReference type="NCBI Taxonomy" id="39966"/>
    <lineage>
        <taxon>Eukaryota</taxon>
        <taxon>Fungi</taxon>
        <taxon>Dikarya</taxon>
        <taxon>Basidiomycota</taxon>
        <taxon>Agaricomycotina</taxon>
        <taxon>Agaricomycetes</taxon>
        <taxon>Agaricomycetidae</taxon>
        <taxon>Agaricales</taxon>
        <taxon>Tricholomatineae</taxon>
        <taxon>Lyophyllaceae</taxon>
        <taxon>Hypsizygus</taxon>
    </lineage>
</organism>
<dbReference type="SUPFAM" id="SSF74788">
    <property type="entry name" value="Cullin repeat-like"/>
    <property type="match status" value="1"/>
</dbReference>
<dbReference type="STRING" id="39966.A0A369J4D3"/>
<dbReference type="GO" id="GO:0000145">
    <property type="term" value="C:exocyst"/>
    <property type="evidence" value="ECO:0007669"/>
    <property type="project" value="InterPro"/>
</dbReference>
<dbReference type="Gene3D" id="1.20.58.1220">
    <property type="entry name" value="Exo84p, C-terminal helical domain"/>
    <property type="match status" value="1"/>
</dbReference>
<dbReference type="AlphaFoldDB" id="A0A369J4D3"/>
<protein>
    <submittedName>
        <fullName evidence="7">Exocyst complex component EXO84</fullName>
    </submittedName>
</protein>
<dbReference type="Pfam" id="PF08700">
    <property type="entry name" value="VPS51_Exo84_N"/>
    <property type="match status" value="1"/>
</dbReference>
<dbReference type="GO" id="GO:0006893">
    <property type="term" value="P:Golgi to plasma membrane transport"/>
    <property type="evidence" value="ECO:0007669"/>
    <property type="project" value="TreeGrafter"/>
</dbReference>
<sequence length="871" mass="94682">MPPSRASEPTEDTLRSPCSSSYFDPNQTPRRHTGADARPHPYYLSPVHWPVTPRNVGEARGHKRNAGGLGSPFSSSLGMQAVDAESQALDHDNTTVESTPSLLFKEANAESDDVPTQPTTPVMTTVDQYSEGVIGVCYLTILSEIGRTSSNDADSSRPCKNHPYARPGVPVPRKPTIQAPLPGRQQPVPWGERKSRVDNRIKKLLKLKLANSTEAELRLLQSSLWTAKEDIHGDLQQNVFKNYAEFILISKEITSLESEMLELKDLLSEYKSMPSLLHIPDPTTHSANPSLLSTYKRSSVADLHIMYFNQMHAHIEGLANYIQGGREGEVCGVGRLGAGCEEAAAGGEGGGGTVNEGKFVAERCWPLNKKSLLAQFRSVAEELAPKKQKRYVAGWGRRSYIVCTHARMDGGSREPRGEIPGLEMEAGAKKKAERDARCACVWADDLTVAIGLPEWEKAVSLVEEGKAKLSTIPLLAHKLPPLSALLTATLLTSLALPSARKYISHAHLVPLHLNARPAARSTFLQMRSGVSKGHVRKIRFDGNVGTYVGGDLAVVCFTGIKHMADWFLASFKENEVARAFMDWAKKQIEDFAERIRKQVFTSDVKPEVVEGALKITYTQSEKLLQEYGLDFRFLLDELLVSRPKEKPQPLPQFAFPDYQMPKIEPVPVSFRGATSIRSPSSSSNYNNTPLLSAPPLSGYSAASNQSNATHNPYPSAVSVSFNIPPQSSSRDRDRDGTCTPISAAPPHPRTPVSAAPPRAGTPISAAPPRVRTPVSAAPPRARTPASAAPPLMLAPVYGDGSMPLESPVPRRMRGGEGCEEQPYTAAMLNESTGEYGRAEAAATCSGSAAGGDDLIGIEIEVPEPMIIVYYH</sequence>
<feature type="compositionally biased region" description="Low complexity" evidence="5">
    <location>
        <begin position="766"/>
        <end position="787"/>
    </location>
</feature>
<dbReference type="EMBL" id="LUEZ02000126">
    <property type="protein sequence ID" value="RDB16262.1"/>
    <property type="molecule type" value="Genomic_DNA"/>
</dbReference>
<dbReference type="Proteomes" id="UP000076154">
    <property type="component" value="Unassembled WGS sequence"/>
</dbReference>
<keyword evidence="8" id="KW-1185">Reference proteome</keyword>
<dbReference type="Pfam" id="PF16528">
    <property type="entry name" value="Exo84_C"/>
    <property type="match status" value="1"/>
</dbReference>
<evidence type="ECO:0000256" key="5">
    <source>
        <dbReference type="SAM" id="MobiDB-lite"/>
    </source>
</evidence>
<evidence type="ECO:0000313" key="8">
    <source>
        <dbReference type="Proteomes" id="UP000076154"/>
    </source>
</evidence>
<feature type="region of interest" description="Disordered" evidence="5">
    <location>
        <begin position="1"/>
        <end position="41"/>
    </location>
</feature>
<dbReference type="InterPro" id="IPR033961">
    <property type="entry name" value="Exo84"/>
</dbReference>
<evidence type="ECO:0000259" key="6">
    <source>
        <dbReference type="Pfam" id="PF16528"/>
    </source>
</evidence>
<dbReference type="InParanoid" id="A0A369J4D3"/>
<dbReference type="PANTHER" id="PTHR21426">
    <property type="entry name" value="EXOCYST COMPLEX COMPONENT 8"/>
    <property type="match status" value="1"/>
</dbReference>
<dbReference type="OrthoDB" id="642193at2759"/>
<evidence type="ECO:0000256" key="2">
    <source>
        <dbReference type="ARBA" id="ARBA00022448"/>
    </source>
</evidence>
<proteinExistence type="inferred from homology"/>
<keyword evidence="4" id="KW-0653">Protein transport</keyword>
<dbReference type="InterPro" id="IPR016159">
    <property type="entry name" value="Cullin_repeat-like_dom_sf"/>
</dbReference>
<keyword evidence="2" id="KW-0813">Transport</keyword>
<reference evidence="7" key="1">
    <citation type="submission" date="2018-04" db="EMBL/GenBank/DDBJ databases">
        <title>Whole genome sequencing of Hypsizygus marmoreus.</title>
        <authorList>
            <person name="Choi I.-G."/>
            <person name="Min B."/>
            <person name="Kim J.-G."/>
            <person name="Kim S."/>
            <person name="Oh Y.-L."/>
            <person name="Kong W.-S."/>
            <person name="Park H."/>
            <person name="Jeong J."/>
            <person name="Song E.-S."/>
        </authorList>
    </citation>
    <scope>NUCLEOTIDE SEQUENCE [LARGE SCALE GENOMIC DNA]</scope>
    <source>
        <strain evidence="7">51987-8</strain>
    </source>
</reference>